<gene>
    <name evidence="1" type="ORF">JG687_00013538</name>
</gene>
<protein>
    <submittedName>
        <fullName evidence="1">Uncharacterized protein</fullName>
    </submittedName>
</protein>
<proteinExistence type="predicted"/>
<reference evidence="1" key="1">
    <citation type="submission" date="2021-01" db="EMBL/GenBank/DDBJ databases">
        <title>Phytophthora aleatoria, a newly-described species from Pinus radiata is distinct from Phytophthora cactorum isolates based on comparative genomics.</title>
        <authorList>
            <person name="Mcdougal R."/>
            <person name="Panda P."/>
            <person name="Williams N."/>
            <person name="Studholme D.J."/>
        </authorList>
    </citation>
    <scope>NUCLEOTIDE SEQUENCE</scope>
    <source>
        <strain evidence="1">NZFS 3830</strain>
    </source>
</reference>
<evidence type="ECO:0000313" key="2">
    <source>
        <dbReference type="Proteomes" id="UP000688947"/>
    </source>
</evidence>
<evidence type="ECO:0000313" key="1">
    <source>
        <dbReference type="EMBL" id="KAG6951550.1"/>
    </source>
</evidence>
<comment type="caution">
    <text evidence="1">The sequence shown here is derived from an EMBL/GenBank/DDBJ whole genome shotgun (WGS) entry which is preliminary data.</text>
</comment>
<sequence length="79" mass="9279">MKSLLGFPTFLFTLYPHCPTSEASYEKSMYLLEAIQNDVFKQKEEEALNNFASVNQFHEFISYGESWCRCQREPQDVLC</sequence>
<dbReference type="Proteomes" id="UP000688947">
    <property type="component" value="Unassembled WGS sequence"/>
</dbReference>
<accession>A0A8T1TYZ3</accession>
<dbReference type="EMBL" id="JAENGZ010001002">
    <property type="protein sequence ID" value="KAG6951550.1"/>
    <property type="molecule type" value="Genomic_DNA"/>
</dbReference>
<name>A0A8T1TYZ3_9STRA</name>
<organism evidence="1 2">
    <name type="scientific">Phytophthora cactorum</name>
    <dbReference type="NCBI Taxonomy" id="29920"/>
    <lineage>
        <taxon>Eukaryota</taxon>
        <taxon>Sar</taxon>
        <taxon>Stramenopiles</taxon>
        <taxon>Oomycota</taxon>
        <taxon>Peronosporomycetes</taxon>
        <taxon>Peronosporales</taxon>
        <taxon>Peronosporaceae</taxon>
        <taxon>Phytophthora</taxon>
    </lineage>
</organism>
<dbReference type="AlphaFoldDB" id="A0A8T1TYZ3"/>